<protein>
    <submittedName>
        <fullName evidence="8">MEF2A</fullName>
    </submittedName>
</protein>
<keyword evidence="5" id="KW-0539">Nucleus</keyword>
<keyword evidence="3" id="KW-0238">DNA-binding</keyword>
<evidence type="ECO:0000313" key="8">
    <source>
        <dbReference type="EMBL" id="CAG2188465.1"/>
    </source>
</evidence>
<dbReference type="EMBL" id="CAJPWZ010000238">
    <property type="protein sequence ID" value="CAG2188465.1"/>
    <property type="molecule type" value="Genomic_DNA"/>
</dbReference>
<dbReference type="GO" id="GO:0005634">
    <property type="term" value="C:nucleus"/>
    <property type="evidence" value="ECO:0007669"/>
    <property type="project" value="UniProtKB-SubCell"/>
</dbReference>
<evidence type="ECO:0000259" key="7">
    <source>
        <dbReference type="PROSITE" id="PS50066"/>
    </source>
</evidence>
<evidence type="ECO:0000256" key="1">
    <source>
        <dbReference type="ARBA" id="ARBA00004123"/>
    </source>
</evidence>
<dbReference type="GO" id="GO:0045944">
    <property type="term" value="P:positive regulation of transcription by RNA polymerase II"/>
    <property type="evidence" value="ECO:0007669"/>
    <property type="project" value="InterPro"/>
</dbReference>
<evidence type="ECO:0000256" key="2">
    <source>
        <dbReference type="ARBA" id="ARBA00023015"/>
    </source>
</evidence>
<feature type="coiled-coil region" evidence="6">
    <location>
        <begin position="147"/>
        <end position="177"/>
    </location>
</feature>
<evidence type="ECO:0000313" key="9">
    <source>
        <dbReference type="Proteomes" id="UP000683360"/>
    </source>
</evidence>
<evidence type="ECO:0000256" key="4">
    <source>
        <dbReference type="ARBA" id="ARBA00023163"/>
    </source>
</evidence>
<dbReference type="GO" id="GO:0000977">
    <property type="term" value="F:RNA polymerase II transcription regulatory region sequence-specific DNA binding"/>
    <property type="evidence" value="ECO:0007669"/>
    <property type="project" value="InterPro"/>
</dbReference>
<feature type="domain" description="MADS-box" evidence="7">
    <location>
        <begin position="1"/>
        <end position="61"/>
    </location>
</feature>
<reference evidence="8" key="1">
    <citation type="submission" date="2021-03" db="EMBL/GenBank/DDBJ databases">
        <authorList>
            <person name="Bekaert M."/>
        </authorList>
    </citation>
    <scope>NUCLEOTIDE SEQUENCE</scope>
</reference>
<name>A0A8S3PWX0_MYTED</name>
<dbReference type="CDD" id="cd00265">
    <property type="entry name" value="MADS_MEF2_like"/>
    <property type="match status" value="1"/>
</dbReference>
<dbReference type="InterPro" id="IPR036879">
    <property type="entry name" value="TF_MADSbox_sf"/>
</dbReference>
<organism evidence="8 9">
    <name type="scientific">Mytilus edulis</name>
    <name type="common">Blue mussel</name>
    <dbReference type="NCBI Taxonomy" id="6550"/>
    <lineage>
        <taxon>Eukaryota</taxon>
        <taxon>Metazoa</taxon>
        <taxon>Spiralia</taxon>
        <taxon>Lophotrochozoa</taxon>
        <taxon>Mollusca</taxon>
        <taxon>Bivalvia</taxon>
        <taxon>Autobranchia</taxon>
        <taxon>Pteriomorphia</taxon>
        <taxon>Mytilida</taxon>
        <taxon>Mytiloidea</taxon>
        <taxon>Mytilidae</taxon>
        <taxon>Mytilinae</taxon>
        <taxon>Mytilus</taxon>
    </lineage>
</organism>
<dbReference type="Proteomes" id="UP000683360">
    <property type="component" value="Unassembled WGS sequence"/>
</dbReference>
<gene>
    <name evidence="8" type="ORF">MEDL_3875</name>
</gene>
<dbReference type="Pfam" id="PF00319">
    <property type="entry name" value="SRF-TF"/>
    <property type="match status" value="1"/>
</dbReference>
<keyword evidence="4" id="KW-0804">Transcription</keyword>
<dbReference type="GO" id="GO:0046983">
    <property type="term" value="F:protein dimerization activity"/>
    <property type="evidence" value="ECO:0007669"/>
    <property type="project" value="InterPro"/>
</dbReference>
<proteinExistence type="predicted"/>
<evidence type="ECO:0000256" key="6">
    <source>
        <dbReference type="SAM" id="Coils"/>
    </source>
</evidence>
<comment type="caution">
    <text evidence="8">The sequence shown here is derived from an EMBL/GenBank/DDBJ whole genome shotgun (WGS) entry which is preliminary data.</text>
</comment>
<dbReference type="PANTHER" id="PTHR37162:SF1">
    <property type="entry name" value="BED-TYPE DOMAIN-CONTAINING PROTEIN"/>
    <property type="match status" value="1"/>
</dbReference>
<dbReference type="InterPro" id="IPR033896">
    <property type="entry name" value="MEF2-like_N"/>
</dbReference>
<evidence type="ECO:0000256" key="5">
    <source>
        <dbReference type="ARBA" id="ARBA00023242"/>
    </source>
</evidence>
<sequence length="768" mass="87334">MGRKKISITRINDERNRQVTFTKRKFGLMKKAYELSVLCDCEIALIIFTSNNKLYQYASSDMDRVLLKYTEYNDTVVSQTNKDIVEMLNKKDISGEGGDDDDNYVLTPRTEEKYKKIDDDFKKAMEQGVNQGQYQQMNVTVPVGQPVQNAAFSLQQQQAALQQLQNLQQQAAQASQASTSSVVMLQPNTTHTVSPSSSAQSGAFGKAKETKQVPYGIHPMFKASAKIEEPAPVAITLLNDRIVNAESMVLSFVEENSLSFSLVPGLIDLSKTLARDKKALDSLNMNRTTASYKTRFGVGKSFQDNVIEEMRSNQFSLNMDESTSSNFQKVLTILVSYFCSVKNEVVIHHFKSVTCIKVNSESLFKKLVTLKEKNSIPWTNLMSVLMDSCNVMRGSKSGLETRIRTEKAPHLLMGMCVIMCTMQQRHYNQRVKFLPTIVEVYHRLGVSQSSRERISEIRKDLTQKQLTKEGRDRKDRIINKIFTERTLSKMVMGLYSSVFPLLKNFVLLFEMKEPLIHKLHEEQVEEAYTACGKTLQEKLALSNTFLKAVSAIHPDASGHSITLTFLQKLPNLAPNVLTEEETNTYDLEIRKYQTDDLPEFEDGTRIDHWWGKDDIRKRYPCLCKMVRSLLSCFHGLQVESSLNVMNDIIDNKSGRINIDTYNAIQNVKYSLKACEKGDITFHNKKDFLHEGIDPKLVRNMRTSCKQYKLELEMKRSALEEKKKRLNVTTKTAMVTKGKAKELCAKAAKKARKTHQQCIARGSSIAKKS</sequence>
<dbReference type="PROSITE" id="PS50066">
    <property type="entry name" value="MADS_BOX_2"/>
    <property type="match status" value="1"/>
</dbReference>
<dbReference type="PROSITE" id="PS00350">
    <property type="entry name" value="MADS_BOX_1"/>
    <property type="match status" value="1"/>
</dbReference>
<comment type="subcellular location">
    <subcellularLocation>
        <location evidence="1">Nucleus</location>
    </subcellularLocation>
</comment>
<dbReference type="PRINTS" id="PR00404">
    <property type="entry name" value="MADSDOMAIN"/>
</dbReference>
<dbReference type="PANTHER" id="PTHR37162">
    <property type="entry name" value="HAT FAMILY DIMERISATION DOMAINCONTAINING PROTEIN-RELATED"/>
    <property type="match status" value="1"/>
</dbReference>
<dbReference type="SMART" id="SM00432">
    <property type="entry name" value="MADS"/>
    <property type="match status" value="1"/>
</dbReference>
<keyword evidence="6" id="KW-0175">Coiled coil</keyword>
<dbReference type="InterPro" id="IPR002100">
    <property type="entry name" value="TF_MADSbox"/>
</dbReference>
<keyword evidence="9" id="KW-1185">Reference proteome</keyword>
<accession>A0A8S3PWX0</accession>
<dbReference type="AlphaFoldDB" id="A0A8S3PWX0"/>
<evidence type="ECO:0000256" key="3">
    <source>
        <dbReference type="ARBA" id="ARBA00023125"/>
    </source>
</evidence>
<dbReference type="SUPFAM" id="SSF55455">
    <property type="entry name" value="SRF-like"/>
    <property type="match status" value="1"/>
</dbReference>
<dbReference type="OrthoDB" id="6131287at2759"/>
<dbReference type="Gene3D" id="3.40.1810.10">
    <property type="entry name" value="Transcription factor, MADS-box"/>
    <property type="match status" value="1"/>
</dbReference>
<keyword evidence="2" id="KW-0805">Transcription regulation</keyword>